<comment type="caution">
    <text evidence="1">The sequence shown here is derived from an EMBL/GenBank/DDBJ whole genome shotgun (WGS) entry which is preliminary data.</text>
</comment>
<accession>A0A0W0TJW5</accession>
<evidence type="ECO:0000313" key="1">
    <source>
        <dbReference type="EMBL" id="KTC95854.1"/>
    </source>
</evidence>
<evidence type="ECO:0000313" key="2">
    <source>
        <dbReference type="Proteomes" id="UP000054785"/>
    </source>
</evidence>
<sequence length="306" mass="35130">MSATEEDLKQTIDQLPAEILHKIAGLLPNEQTRSQFVLTCRLFHDSYTLSDRLFPILLTVVLSGEQHKAERILKQYPQLLLRKTNFTDPWTKEIFKDKSVFQYAVWAMDNQMYTMMLDCLPQNEQGEEIRKGLLEQAEAQKEHFSFQPLITALQTYVDNFEAWDWPHRRAHWCNIVGGAQRDLPAHVRHEYCHPTRKFASVPGFTDNVLPRSLRFYNWVTRSWLNWDRGTRGLGTDCAIFRGELPHAVASTSGVGGFTLDLAAVTALCEVRTADLISLRQRLQDPIQMAPIQKLDDASWAPTCVIS</sequence>
<dbReference type="Proteomes" id="UP000054785">
    <property type="component" value="Unassembled WGS sequence"/>
</dbReference>
<dbReference type="AlphaFoldDB" id="A0A0W0TJW5"/>
<dbReference type="PATRIC" id="fig|45065.4.peg.2425"/>
<gene>
    <name evidence="1" type="ORF">Lgee_2234</name>
</gene>
<reference evidence="1 2" key="1">
    <citation type="submission" date="2015-11" db="EMBL/GenBank/DDBJ databases">
        <title>Genomic analysis of 38 Legionella species identifies large and diverse effector repertoires.</title>
        <authorList>
            <person name="Burstein D."/>
            <person name="Amaro F."/>
            <person name="Zusman T."/>
            <person name="Lifshitz Z."/>
            <person name="Cohen O."/>
            <person name="Gilbert J.A."/>
            <person name="Pupko T."/>
            <person name="Shuman H.A."/>
            <person name="Segal G."/>
        </authorList>
    </citation>
    <scope>NUCLEOTIDE SEQUENCE [LARGE SCALE GENOMIC DNA]</scope>
    <source>
        <strain evidence="1 2">ATCC 49504</strain>
    </source>
</reference>
<proteinExistence type="predicted"/>
<keyword evidence="2" id="KW-1185">Reference proteome</keyword>
<organism evidence="1 2">
    <name type="scientific">Legionella geestiana</name>
    <dbReference type="NCBI Taxonomy" id="45065"/>
    <lineage>
        <taxon>Bacteria</taxon>
        <taxon>Pseudomonadati</taxon>
        <taxon>Pseudomonadota</taxon>
        <taxon>Gammaproteobacteria</taxon>
        <taxon>Legionellales</taxon>
        <taxon>Legionellaceae</taxon>
        <taxon>Legionella</taxon>
    </lineage>
</organism>
<name>A0A0W0TJW5_9GAMM</name>
<dbReference type="EMBL" id="LNYC01000077">
    <property type="protein sequence ID" value="KTC95854.1"/>
    <property type="molecule type" value="Genomic_DNA"/>
</dbReference>
<protein>
    <submittedName>
        <fullName evidence="1">Uncharacterized protein</fullName>
    </submittedName>
</protein>
<dbReference type="OrthoDB" id="5654048at2"/>
<dbReference type="RefSeq" id="WP_051550911.1">
    <property type="nucleotide sequence ID" value="NZ_CAAAHN010000003.1"/>
</dbReference>